<comment type="similarity">
    <text evidence="1 6">Belongs to the peptidase S8 family.</text>
</comment>
<dbReference type="Gene3D" id="2.60.120.1290">
    <property type="match status" value="1"/>
</dbReference>
<dbReference type="Pfam" id="PF00082">
    <property type="entry name" value="Peptidase_S8"/>
    <property type="match status" value="1"/>
</dbReference>
<sequence>MSEQNPPSHLDPRLQKTIARSQAGTNENFETSEEAEELVSVIAKVKNVQTFLELPGVYQGKRITLAPDKSGHIVTAKVSVSRLEQIQQSSVVMTLSSAQPIKLMLKDTLREIGLSAPGPLEMNGGNGVIIGIIDHGCDFAHQNFRNSDGTTRLLSLMTQSVNLINGQTKEIIYTPDKINTALQNINPYQQLGYDPGYSSHGTHVMDIAAGNGLAKMSPGVAPKADIIFVDPDYRDIQNGELGNFADSRNLLNSVKYVFDEAGATPCVINISLGTYGGPHDGTSLVEQGIDGLVMEQTNRAVVIAAGNAFDDRIHASGTITEGSFTDLHWEVFEGDTTNNEVEIWYSGEDEFRIELLNRDHQSIFNIGVGEKADSPGFFAAHTKGSNGDHQAMIFSGSGLAGVWIVRIHGVKAAHGTFHAWIERDDNRNLHKFNQSRFQSPVDNTCTLGSICCGQKSIVVGSYNGKDPSLPISYFSSAGPTRDGRQKPEISAPGHFIIAACSRTINEPKIDSGTSMAAPVVTGVIALMLAEAVKYDLKLSIDEIRRLLFSTTKRNPPAEQGWNNQYGNGRVNAVAAVKSVTALVGNMPVPS</sequence>
<dbReference type="Proteomes" id="UP000070475">
    <property type="component" value="Unassembled WGS sequence"/>
</dbReference>
<dbReference type="PANTHER" id="PTHR43806:SF11">
    <property type="entry name" value="CEREVISIN-RELATED"/>
    <property type="match status" value="1"/>
</dbReference>
<dbReference type="EMBL" id="LIRB01000113">
    <property type="protein sequence ID" value="KWX79197.1"/>
    <property type="molecule type" value="Genomic_DNA"/>
</dbReference>
<feature type="active site" description="Charge relay system" evidence="5 6">
    <location>
        <position position="514"/>
    </location>
</feature>
<keyword evidence="3 6" id="KW-0378">Hydrolase</keyword>
<evidence type="ECO:0000313" key="9">
    <source>
        <dbReference type="Proteomes" id="UP000070475"/>
    </source>
</evidence>
<dbReference type="PROSITE" id="PS00138">
    <property type="entry name" value="SUBTILASE_SER"/>
    <property type="match status" value="1"/>
</dbReference>
<dbReference type="PANTHER" id="PTHR43806">
    <property type="entry name" value="PEPTIDASE S8"/>
    <property type="match status" value="1"/>
</dbReference>
<feature type="active site" description="Charge relay system" evidence="5 6">
    <location>
        <position position="200"/>
    </location>
</feature>
<accession>A0A132U6I1</accession>
<dbReference type="PROSITE" id="PS51892">
    <property type="entry name" value="SUBTILASE"/>
    <property type="match status" value="1"/>
</dbReference>
<keyword evidence="9" id="KW-1185">Reference proteome</keyword>
<dbReference type="SUPFAM" id="SSF52743">
    <property type="entry name" value="Subtilisin-like"/>
    <property type="match status" value="1"/>
</dbReference>
<evidence type="ECO:0000256" key="2">
    <source>
        <dbReference type="ARBA" id="ARBA00022670"/>
    </source>
</evidence>
<dbReference type="RefSeq" id="WP_060859916.1">
    <property type="nucleotide sequence ID" value="NZ_LIRB01000113.1"/>
</dbReference>
<dbReference type="Gene3D" id="3.40.50.200">
    <property type="entry name" value="Peptidase S8/S53 domain"/>
    <property type="match status" value="1"/>
</dbReference>
<evidence type="ECO:0000256" key="1">
    <source>
        <dbReference type="ARBA" id="ARBA00011073"/>
    </source>
</evidence>
<evidence type="ECO:0000256" key="6">
    <source>
        <dbReference type="PROSITE-ProRule" id="PRU01240"/>
    </source>
</evidence>
<proteinExistence type="inferred from homology"/>
<protein>
    <recommendedName>
        <fullName evidence="7">Peptidase S8/S53 domain-containing protein</fullName>
    </recommendedName>
</protein>
<comment type="caution">
    <text evidence="8">The sequence shown here is derived from an EMBL/GenBank/DDBJ whole genome shotgun (WGS) entry which is preliminary data.</text>
</comment>
<evidence type="ECO:0000259" key="7">
    <source>
        <dbReference type="Pfam" id="PF00082"/>
    </source>
</evidence>
<keyword evidence="2 6" id="KW-0645">Protease</keyword>
<dbReference type="PRINTS" id="PR00723">
    <property type="entry name" value="SUBTILISIN"/>
</dbReference>
<evidence type="ECO:0000256" key="5">
    <source>
        <dbReference type="PIRSR" id="PIRSR615500-1"/>
    </source>
</evidence>
<dbReference type="AlphaFoldDB" id="A0A132U6I1"/>
<name>A0A132U6I1_9BACL</name>
<dbReference type="InterPro" id="IPR000209">
    <property type="entry name" value="Peptidase_S8/S53_dom"/>
</dbReference>
<feature type="active site" description="Charge relay system" evidence="5 6">
    <location>
        <position position="134"/>
    </location>
</feature>
<dbReference type="OrthoDB" id="9798386at2"/>
<feature type="domain" description="Peptidase S8/S53" evidence="7">
    <location>
        <begin position="125"/>
        <end position="568"/>
    </location>
</feature>
<gene>
    <name evidence="8" type="ORF">AMQ84_07425</name>
</gene>
<keyword evidence="4 6" id="KW-0720">Serine protease</keyword>
<dbReference type="GO" id="GO:0006508">
    <property type="term" value="P:proteolysis"/>
    <property type="evidence" value="ECO:0007669"/>
    <property type="project" value="UniProtKB-KW"/>
</dbReference>
<dbReference type="InterPro" id="IPR050131">
    <property type="entry name" value="Peptidase_S8_subtilisin-like"/>
</dbReference>
<dbReference type="InterPro" id="IPR036852">
    <property type="entry name" value="Peptidase_S8/S53_dom_sf"/>
</dbReference>
<dbReference type="InterPro" id="IPR023828">
    <property type="entry name" value="Peptidase_S8_Ser-AS"/>
</dbReference>
<reference evidence="8 9" key="1">
    <citation type="submission" date="2015-08" db="EMBL/GenBank/DDBJ databases">
        <title>Genomes of Paenibacillus riograndensis.</title>
        <authorList>
            <person name="Sant'Anna F.H."/>
            <person name="Souza R."/>
            <person name="Ambrosini A."/>
            <person name="Bach E."/>
            <person name="Fernandes G."/>
            <person name="Balsanelli E."/>
            <person name="Baura V.A."/>
            <person name="Pedrosa F.O."/>
            <person name="Souza E.M."/>
            <person name="Passaglia L."/>
        </authorList>
    </citation>
    <scope>NUCLEOTIDE SEQUENCE [LARGE SCALE GENOMIC DNA]</scope>
    <source>
        <strain evidence="8 9">CAS34</strain>
    </source>
</reference>
<organism evidence="8 9">
    <name type="scientific">Paenibacillus riograndensis</name>
    <dbReference type="NCBI Taxonomy" id="483937"/>
    <lineage>
        <taxon>Bacteria</taxon>
        <taxon>Bacillati</taxon>
        <taxon>Bacillota</taxon>
        <taxon>Bacilli</taxon>
        <taxon>Bacillales</taxon>
        <taxon>Paenibacillaceae</taxon>
        <taxon>Paenibacillus</taxon>
        <taxon>Paenibacillus sonchi group</taxon>
    </lineage>
</organism>
<dbReference type="PATRIC" id="fig|483937.3.peg.3941"/>
<evidence type="ECO:0000256" key="4">
    <source>
        <dbReference type="ARBA" id="ARBA00022825"/>
    </source>
</evidence>
<evidence type="ECO:0000256" key="3">
    <source>
        <dbReference type="ARBA" id="ARBA00022801"/>
    </source>
</evidence>
<evidence type="ECO:0000313" key="8">
    <source>
        <dbReference type="EMBL" id="KWX79197.1"/>
    </source>
</evidence>
<dbReference type="GO" id="GO:0004252">
    <property type="term" value="F:serine-type endopeptidase activity"/>
    <property type="evidence" value="ECO:0007669"/>
    <property type="project" value="UniProtKB-UniRule"/>
</dbReference>
<dbReference type="InterPro" id="IPR015500">
    <property type="entry name" value="Peptidase_S8_subtilisin-rel"/>
</dbReference>